<dbReference type="AlphaFoldDB" id="A0A4V1IW56"/>
<dbReference type="SUPFAM" id="SSF54427">
    <property type="entry name" value="NTF2-like"/>
    <property type="match status" value="1"/>
</dbReference>
<protein>
    <recommendedName>
        <fullName evidence="3">SnoaL-like domain-containing protein</fullName>
    </recommendedName>
</protein>
<dbReference type="PANTHER" id="PTHR34213:SF2">
    <property type="entry name" value="NUCLEAR TRANSPORT FACTOR 2 (NTF2) FAMILY PROTEIN"/>
    <property type="match status" value="1"/>
</dbReference>
<accession>A0A4V1IW56</accession>
<name>A0A4V1IW56_9FUNG</name>
<evidence type="ECO:0000313" key="1">
    <source>
        <dbReference type="EMBL" id="RKP06389.1"/>
    </source>
</evidence>
<evidence type="ECO:0008006" key="3">
    <source>
        <dbReference type="Google" id="ProtNLM"/>
    </source>
</evidence>
<gene>
    <name evidence="1" type="ORF">THASP1DRAFT_31789</name>
</gene>
<reference evidence="2" key="1">
    <citation type="journal article" date="2018" name="Nat. Microbiol.">
        <title>Leveraging single-cell genomics to expand the fungal tree of life.</title>
        <authorList>
            <person name="Ahrendt S.R."/>
            <person name="Quandt C.A."/>
            <person name="Ciobanu D."/>
            <person name="Clum A."/>
            <person name="Salamov A."/>
            <person name="Andreopoulos B."/>
            <person name="Cheng J.F."/>
            <person name="Woyke T."/>
            <person name="Pelin A."/>
            <person name="Henrissat B."/>
            <person name="Reynolds N.K."/>
            <person name="Benny G.L."/>
            <person name="Smith M.E."/>
            <person name="James T.Y."/>
            <person name="Grigoriev I.V."/>
        </authorList>
    </citation>
    <scope>NUCLEOTIDE SEQUENCE [LARGE SCALE GENOMIC DNA]</scope>
    <source>
        <strain evidence="2">RSA 1356</strain>
    </source>
</reference>
<dbReference type="PANTHER" id="PTHR34213">
    <property type="entry name" value="NUCLEAR TRANSPORT FACTOR 2 (NTF2) FAMILY PROTEIN"/>
    <property type="match status" value="1"/>
</dbReference>
<dbReference type="Proteomes" id="UP000271241">
    <property type="component" value="Unassembled WGS sequence"/>
</dbReference>
<keyword evidence="2" id="KW-1185">Reference proteome</keyword>
<dbReference type="STRING" id="78915.A0A4V1IW56"/>
<evidence type="ECO:0000313" key="2">
    <source>
        <dbReference type="Proteomes" id="UP000271241"/>
    </source>
</evidence>
<dbReference type="EMBL" id="KZ992893">
    <property type="protein sequence ID" value="RKP06389.1"/>
    <property type="molecule type" value="Genomic_DNA"/>
</dbReference>
<dbReference type="OrthoDB" id="2400485at2759"/>
<organism evidence="1 2">
    <name type="scientific">Thamnocephalis sphaerospora</name>
    <dbReference type="NCBI Taxonomy" id="78915"/>
    <lineage>
        <taxon>Eukaryota</taxon>
        <taxon>Fungi</taxon>
        <taxon>Fungi incertae sedis</taxon>
        <taxon>Zoopagomycota</taxon>
        <taxon>Zoopagomycotina</taxon>
        <taxon>Zoopagomycetes</taxon>
        <taxon>Zoopagales</taxon>
        <taxon>Sigmoideomycetaceae</taxon>
        <taxon>Thamnocephalis</taxon>
    </lineage>
</organism>
<proteinExistence type="predicted"/>
<dbReference type="InterPro" id="IPR032710">
    <property type="entry name" value="NTF2-like_dom_sf"/>
</dbReference>
<sequence length="172" mass="19633">MANAHTPPAHQAFMLENAAELSPERHDIVQKILANYMGRVLPENFAYYDVDATFEDSLGLALGVRAIESQFIALARLVRGMELLHCSVARDAPDCLELNVSIRYQLMFNQEKTLPFLMVLRFGENDKIIAHEDRWHHQPLYRATDGFIGRCAEIMRYTSGKVMELCFPPPTH</sequence>